<sequence>MASADPAVTASPSSHVGITNIHRDATRRTHDRSATSSRGLPRKSLPEYALILSLSRVLTWLSRERRSLPRRSSFQFPRTSHRRISFGRKITRRPTIRGSTAASAVSPSHTHYDDEDPERSPRATSSSPFSCAGKHTFTRTQQQHAANEGIPRSFTHFRTRASLSLSLFQPVNRERSVDARTTTRSDQPRSVPQKSIQLPNSSRHRRNRSIRNISRDTLFPREGTKRRAGYCVSDASGTTTSARPALRRAHSNVIEISIAPGRLSERWKLCERERDEDDERLSADSTGPVESAVEFRPGGSAPASR</sequence>
<keyword evidence="2" id="KW-1185">Reference proteome</keyword>
<dbReference type="GeneID" id="106741505"/>
<evidence type="ECO:0000313" key="2">
    <source>
        <dbReference type="Proteomes" id="UP000515204"/>
    </source>
</evidence>
<feature type="compositionally biased region" description="Basic residues" evidence="1">
    <location>
        <begin position="85"/>
        <end position="95"/>
    </location>
</feature>
<dbReference type="KEGG" id="dqu:106741505"/>
<feature type="compositionally biased region" description="Basic and acidic residues" evidence="1">
    <location>
        <begin position="174"/>
        <end position="187"/>
    </location>
</feature>
<evidence type="ECO:0000313" key="3">
    <source>
        <dbReference type="RefSeq" id="XP_014469100.1"/>
    </source>
</evidence>
<name>A0A6P3WSM6_DINQU</name>
<accession>A0A6P3WSM6</accession>
<feature type="compositionally biased region" description="Polar residues" evidence="1">
    <location>
        <begin position="97"/>
        <end position="109"/>
    </location>
</feature>
<evidence type="ECO:0000256" key="1">
    <source>
        <dbReference type="SAM" id="MobiDB-lite"/>
    </source>
</evidence>
<feature type="region of interest" description="Disordered" evidence="1">
    <location>
        <begin position="273"/>
        <end position="305"/>
    </location>
</feature>
<reference evidence="3" key="1">
    <citation type="submission" date="2025-08" db="UniProtKB">
        <authorList>
            <consortium name="RefSeq"/>
        </authorList>
    </citation>
    <scope>IDENTIFICATION</scope>
</reference>
<dbReference type="Proteomes" id="UP000515204">
    <property type="component" value="Unplaced"/>
</dbReference>
<gene>
    <name evidence="3" type="primary">LOC106741505</name>
</gene>
<feature type="region of interest" description="Disordered" evidence="1">
    <location>
        <begin position="1"/>
        <end position="40"/>
    </location>
</feature>
<dbReference type="AlphaFoldDB" id="A0A6P3WSM6"/>
<proteinExistence type="predicted"/>
<dbReference type="RefSeq" id="XP_014469100.1">
    <property type="nucleotide sequence ID" value="XM_014613614.1"/>
</dbReference>
<protein>
    <submittedName>
        <fullName evidence="3">Uncharacterized protein LOC106741505</fullName>
    </submittedName>
</protein>
<feature type="region of interest" description="Disordered" evidence="1">
    <location>
        <begin position="174"/>
        <end position="224"/>
    </location>
</feature>
<feature type="compositionally biased region" description="Polar residues" evidence="1">
    <location>
        <begin position="188"/>
        <end position="199"/>
    </location>
</feature>
<organism evidence="2 3">
    <name type="scientific">Dinoponera quadriceps</name>
    <name type="common">South American ant</name>
    <dbReference type="NCBI Taxonomy" id="609295"/>
    <lineage>
        <taxon>Eukaryota</taxon>
        <taxon>Metazoa</taxon>
        <taxon>Ecdysozoa</taxon>
        <taxon>Arthropoda</taxon>
        <taxon>Hexapoda</taxon>
        <taxon>Insecta</taxon>
        <taxon>Pterygota</taxon>
        <taxon>Neoptera</taxon>
        <taxon>Endopterygota</taxon>
        <taxon>Hymenoptera</taxon>
        <taxon>Apocrita</taxon>
        <taxon>Aculeata</taxon>
        <taxon>Formicoidea</taxon>
        <taxon>Formicidae</taxon>
        <taxon>Ponerinae</taxon>
        <taxon>Ponerini</taxon>
        <taxon>Dinoponera</taxon>
    </lineage>
</organism>
<feature type="compositionally biased region" description="Basic and acidic residues" evidence="1">
    <location>
        <begin position="21"/>
        <end position="33"/>
    </location>
</feature>
<feature type="region of interest" description="Disordered" evidence="1">
    <location>
        <begin position="85"/>
        <end position="133"/>
    </location>
</feature>